<dbReference type="RefSeq" id="WP_090797321.1">
    <property type="nucleotide sequence ID" value="NZ_BOND01000009.1"/>
</dbReference>
<evidence type="ECO:0000259" key="1">
    <source>
        <dbReference type="Pfam" id="PF12680"/>
    </source>
</evidence>
<dbReference type="OrthoDB" id="8722217at2"/>
<dbReference type="Proteomes" id="UP000199632">
    <property type="component" value="Unassembled WGS sequence"/>
</dbReference>
<reference evidence="3" key="1">
    <citation type="submission" date="2016-10" db="EMBL/GenBank/DDBJ databases">
        <authorList>
            <person name="Varghese N."/>
            <person name="Submissions S."/>
        </authorList>
    </citation>
    <scope>NUCLEOTIDE SEQUENCE [LARGE SCALE GENOMIC DNA]</scope>
    <source>
        <strain evidence="3">DSM 44718</strain>
    </source>
</reference>
<dbReference type="Gene3D" id="3.10.450.50">
    <property type="match status" value="1"/>
</dbReference>
<dbReference type="AlphaFoldDB" id="A0A1H3QPL6"/>
<accession>A0A1H3QPL6</accession>
<gene>
    <name evidence="2" type="ORF">SAMN05421684_3061</name>
</gene>
<dbReference type="SUPFAM" id="SSF54427">
    <property type="entry name" value="NTF2-like"/>
    <property type="match status" value="1"/>
</dbReference>
<sequence>MTDTTEAVTTEFLRRLSVQDAHGLAELFADEIDWNVPGEADLPWTGRRSRQDQVAEYFGLLWQAFVAGESTAAVDKVVIDGAEVVVLGTFAHTAVSTGKRFETPVAMHLTVTEGKIVRLHLYEDTLAVSKAFEA</sequence>
<protein>
    <recommendedName>
        <fullName evidence="1">SnoaL-like domain-containing protein</fullName>
    </recommendedName>
</protein>
<dbReference type="PANTHER" id="PTHR41252">
    <property type="entry name" value="BLR2505 PROTEIN"/>
    <property type="match status" value="1"/>
</dbReference>
<keyword evidence="3" id="KW-1185">Reference proteome</keyword>
<dbReference type="InterPro" id="IPR037401">
    <property type="entry name" value="SnoaL-like"/>
</dbReference>
<proteinExistence type="predicted"/>
<dbReference type="Pfam" id="PF12680">
    <property type="entry name" value="SnoaL_2"/>
    <property type="match status" value="1"/>
</dbReference>
<evidence type="ECO:0000313" key="3">
    <source>
        <dbReference type="Proteomes" id="UP000199632"/>
    </source>
</evidence>
<organism evidence="2 3">
    <name type="scientific">Asanoa ishikariensis</name>
    <dbReference type="NCBI Taxonomy" id="137265"/>
    <lineage>
        <taxon>Bacteria</taxon>
        <taxon>Bacillati</taxon>
        <taxon>Actinomycetota</taxon>
        <taxon>Actinomycetes</taxon>
        <taxon>Micromonosporales</taxon>
        <taxon>Micromonosporaceae</taxon>
        <taxon>Asanoa</taxon>
    </lineage>
</organism>
<dbReference type="PANTHER" id="PTHR41252:SF1">
    <property type="entry name" value="BLR2505 PROTEIN"/>
    <property type="match status" value="1"/>
</dbReference>
<evidence type="ECO:0000313" key="2">
    <source>
        <dbReference type="EMBL" id="SDZ15223.1"/>
    </source>
</evidence>
<dbReference type="InterPro" id="IPR032710">
    <property type="entry name" value="NTF2-like_dom_sf"/>
</dbReference>
<dbReference type="STRING" id="137265.SAMN05421684_3061"/>
<dbReference type="EMBL" id="FNQB01000002">
    <property type="protein sequence ID" value="SDZ15223.1"/>
    <property type="molecule type" value="Genomic_DNA"/>
</dbReference>
<name>A0A1H3QPL6_9ACTN</name>
<feature type="domain" description="SnoaL-like" evidence="1">
    <location>
        <begin position="10"/>
        <end position="118"/>
    </location>
</feature>